<keyword evidence="3" id="KW-1185">Reference proteome</keyword>
<dbReference type="Proteomes" id="UP000053259">
    <property type="component" value="Unassembled WGS sequence"/>
</dbReference>
<proteinExistence type="predicted"/>
<dbReference type="STRING" id="253628.A0A0D1YMQ0"/>
<evidence type="ECO:0008006" key="4">
    <source>
        <dbReference type="Google" id="ProtNLM"/>
    </source>
</evidence>
<accession>A0A0D1YMQ0</accession>
<dbReference type="VEuPathDB" id="FungiDB:PV09_06518"/>
<dbReference type="Gene3D" id="3.30.160.20">
    <property type="match status" value="1"/>
</dbReference>
<evidence type="ECO:0000313" key="3">
    <source>
        <dbReference type="Proteomes" id="UP000053259"/>
    </source>
</evidence>
<organism evidence="2 3">
    <name type="scientific">Verruconis gallopava</name>
    <dbReference type="NCBI Taxonomy" id="253628"/>
    <lineage>
        <taxon>Eukaryota</taxon>
        <taxon>Fungi</taxon>
        <taxon>Dikarya</taxon>
        <taxon>Ascomycota</taxon>
        <taxon>Pezizomycotina</taxon>
        <taxon>Dothideomycetes</taxon>
        <taxon>Pleosporomycetidae</taxon>
        <taxon>Venturiales</taxon>
        <taxon>Sympoventuriaceae</taxon>
        <taxon>Verruconis</taxon>
    </lineage>
</organism>
<name>A0A0D1YMQ0_9PEZI</name>
<feature type="compositionally biased region" description="Low complexity" evidence="1">
    <location>
        <begin position="107"/>
        <end position="123"/>
    </location>
</feature>
<gene>
    <name evidence="2" type="ORF">PV09_06518</name>
</gene>
<dbReference type="RefSeq" id="XP_016211881.1">
    <property type="nucleotide sequence ID" value="XM_016360169.1"/>
</dbReference>
<dbReference type="HOGENOM" id="CLU_099958_0_0_1"/>
<dbReference type="OrthoDB" id="5274873at2759"/>
<dbReference type="GeneID" id="27314491"/>
<dbReference type="EMBL" id="KN847551">
    <property type="protein sequence ID" value="KIW02012.1"/>
    <property type="molecule type" value="Genomic_DNA"/>
</dbReference>
<protein>
    <recommendedName>
        <fullName evidence="4">DRBM domain-containing protein</fullName>
    </recommendedName>
</protein>
<dbReference type="AlphaFoldDB" id="A0A0D1YMQ0"/>
<reference evidence="2 3" key="1">
    <citation type="submission" date="2015-01" db="EMBL/GenBank/DDBJ databases">
        <title>The Genome Sequence of Ochroconis gallopava CBS43764.</title>
        <authorList>
            <consortium name="The Broad Institute Genomics Platform"/>
            <person name="Cuomo C."/>
            <person name="de Hoog S."/>
            <person name="Gorbushina A."/>
            <person name="Stielow B."/>
            <person name="Teixiera M."/>
            <person name="Abouelleil A."/>
            <person name="Chapman S.B."/>
            <person name="Priest M."/>
            <person name="Young S.K."/>
            <person name="Wortman J."/>
            <person name="Nusbaum C."/>
            <person name="Birren B."/>
        </authorList>
    </citation>
    <scope>NUCLEOTIDE SEQUENCE [LARGE SCALE GENOMIC DNA]</scope>
    <source>
        <strain evidence="2 3">CBS 43764</strain>
    </source>
</reference>
<evidence type="ECO:0000256" key="1">
    <source>
        <dbReference type="SAM" id="MobiDB-lite"/>
    </source>
</evidence>
<feature type="region of interest" description="Disordered" evidence="1">
    <location>
        <begin position="102"/>
        <end position="141"/>
    </location>
</feature>
<dbReference type="InParanoid" id="A0A0D1YMQ0"/>
<evidence type="ECO:0000313" key="2">
    <source>
        <dbReference type="EMBL" id="KIW02012.1"/>
    </source>
</evidence>
<sequence>MFYIMYLTNLCHRRRWADPLFETHHTRRGWTCRVRVNNREYTCDTAYASEELARDKAAESAYMICRNFSVNDGMYPGQKQGQAGVVQGLPVAIGTGRRSRYKNDYESTSSYSGSSSGDSSPRTSDTELDTTDARRPSASTNAVPAESATVCYCRRAYVSLHGRCEYCVREAQWY</sequence>
<dbReference type="SUPFAM" id="SSF54768">
    <property type="entry name" value="dsRNA-binding domain-like"/>
    <property type="match status" value="1"/>
</dbReference>